<gene>
    <name evidence="1" type="ORF">MVI01_50340</name>
</gene>
<accession>A0A511HI49</accession>
<proteinExistence type="predicted"/>
<name>A0A511HI49_9BACT</name>
<dbReference type="EMBL" id="BJVY01000032">
    <property type="protein sequence ID" value="GEL73250.1"/>
    <property type="molecule type" value="Genomic_DNA"/>
</dbReference>
<evidence type="ECO:0000313" key="1">
    <source>
        <dbReference type="EMBL" id="GEL73250.1"/>
    </source>
</evidence>
<dbReference type="SUPFAM" id="SSF48452">
    <property type="entry name" value="TPR-like"/>
    <property type="match status" value="1"/>
</dbReference>
<reference evidence="1 2" key="1">
    <citation type="submission" date="2019-07" db="EMBL/GenBank/DDBJ databases">
        <title>Whole genome shotgun sequence of Myxococcus virescens NBRC 100334.</title>
        <authorList>
            <person name="Hosoyama A."/>
            <person name="Uohara A."/>
            <person name="Ohji S."/>
            <person name="Ichikawa N."/>
        </authorList>
    </citation>
    <scope>NUCLEOTIDE SEQUENCE [LARGE SCALE GENOMIC DNA]</scope>
    <source>
        <strain evidence="1 2">NBRC 100334</strain>
    </source>
</reference>
<comment type="caution">
    <text evidence="1">The sequence shown here is derived from an EMBL/GenBank/DDBJ whole genome shotgun (WGS) entry which is preliminary data.</text>
</comment>
<evidence type="ECO:0000313" key="2">
    <source>
        <dbReference type="Proteomes" id="UP000321224"/>
    </source>
</evidence>
<dbReference type="Gene3D" id="1.25.40.10">
    <property type="entry name" value="Tetratricopeptide repeat domain"/>
    <property type="match status" value="1"/>
</dbReference>
<dbReference type="InterPro" id="IPR011990">
    <property type="entry name" value="TPR-like_helical_dom_sf"/>
</dbReference>
<dbReference type="Proteomes" id="UP000321224">
    <property type="component" value="Unassembled WGS sequence"/>
</dbReference>
<dbReference type="AlphaFoldDB" id="A0A511HI49"/>
<organism evidence="1 2">
    <name type="scientific">Myxococcus virescens</name>
    <dbReference type="NCBI Taxonomy" id="83456"/>
    <lineage>
        <taxon>Bacteria</taxon>
        <taxon>Pseudomonadati</taxon>
        <taxon>Myxococcota</taxon>
        <taxon>Myxococcia</taxon>
        <taxon>Myxococcales</taxon>
        <taxon>Cystobacterineae</taxon>
        <taxon>Myxococcaceae</taxon>
        <taxon>Myxococcus</taxon>
    </lineage>
</organism>
<sequence length="102" mass="11424">MWPCPLWELAWLRAQEGKYAEAEPLAKVGRRFAPENPHALETSALVAFHQGHCREAVADPQQAVAKFPKEWPEEERARFKRALEAYQRGCSSKAAPAAPLNG</sequence>
<protein>
    <recommendedName>
        <fullName evidence="3">Outer membrane lipoprotein BamD-like domain-containing protein</fullName>
    </recommendedName>
</protein>
<evidence type="ECO:0008006" key="3">
    <source>
        <dbReference type="Google" id="ProtNLM"/>
    </source>
</evidence>